<gene>
    <name evidence="1" type="ORF">OP8BY_1046</name>
</gene>
<proteinExistence type="predicted"/>
<evidence type="ECO:0000313" key="1">
    <source>
        <dbReference type="EMBL" id="RFT17104.1"/>
    </source>
</evidence>
<dbReference type="SUPFAM" id="SSF53448">
    <property type="entry name" value="Nucleotide-diphospho-sugar transferases"/>
    <property type="match status" value="1"/>
</dbReference>
<organism evidence="1 2">
    <name type="scientific">Candidatus Saccharicenans subterraneus</name>
    <dbReference type="NCBI Taxonomy" id="2508984"/>
    <lineage>
        <taxon>Bacteria</taxon>
        <taxon>Candidatus Aminicenantota</taxon>
        <taxon>Candidatus Aminicenantia</taxon>
        <taxon>Candidatus Aminicenantales</taxon>
        <taxon>Candidatus Saccharicenantaceae</taxon>
        <taxon>Candidatus Saccharicenans</taxon>
    </lineage>
</organism>
<dbReference type="InterPro" id="IPR029044">
    <property type="entry name" value="Nucleotide-diphossugar_trans"/>
</dbReference>
<dbReference type="Proteomes" id="UP000257323">
    <property type="component" value="Unassembled WGS sequence"/>
</dbReference>
<dbReference type="Gene3D" id="3.90.550.10">
    <property type="entry name" value="Spore Coat Polysaccharide Biosynthesis Protein SpsA, Chain A"/>
    <property type="match status" value="1"/>
</dbReference>
<dbReference type="GO" id="GO:0016740">
    <property type="term" value="F:transferase activity"/>
    <property type="evidence" value="ECO:0007669"/>
    <property type="project" value="UniProtKB-KW"/>
</dbReference>
<name>A0A3E2BQW3_9BACT</name>
<sequence>MADFHQSGVVPTFHRLGELRLERLEKDLREFNRHRPIALVLPVTPAELDSVALKGILHHLQDVDYLNEIVVVLGRTEKEEDFLRTKKMFSILPQRHRIIWASGPQLGELYKILEEADLSPGGDGKGRSAWVAYGYILSREESRVIALHDCDIVNYSRELLARLCYPVASPHIDYAFCKGYYARVTDRLHGRVTRLFVSPLVRSLIRIYGYLPFLVYLDSFRYPLAGEFSMISDLARINRIPSDWGLEVETLAEVYRNYSLRRICQAEIVETYEHKHQPLSAEDPTTGLMKMSIDIARAIFRNLAIEGIVLAESTLRTLTVNYQRTAKDYVKRYQDESEINGLVFDYHKESLMTEAFTRALQIAGQKFLEDPLYSPHIPNWNRVVAAIPDFLDRLRELVESLNS</sequence>
<comment type="caution">
    <text evidence="1">The sequence shown here is derived from an EMBL/GenBank/DDBJ whole genome shotgun (WGS) entry which is preliminary data.</text>
</comment>
<accession>A0A3E2BQW3</accession>
<evidence type="ECO:0000313" key="2">
    <source>
        <dbReference type="Proteomes" id="UP000257323"/>
    </source>
</evidence>
<keyword evidence="1" id="KW-0808">Transferase</keyword>
<protein>
    <submittedName>
        <fullName evidence="1">Glycosyltransferase</fullName>
    </submittedName>
</protein>
<dbReference type="AlphaFoldDB" id="A0A3E2BQW3"/>
<reference evidence="1 2" key="1">
    <citation type="submission" date="2018-08" db="EMBL/GenBank/DDBJ databases">
        <title>Genome analysis of the thermophilic bacterium of the candidate phylum Aminicenantes from deep subsurface aquifer revealed its physiology and ecological role.</title>
        <authorList>
            <person name="Kadnikov V.V."/>
            <person name="Mardanov A.V."/>
            <person name="Beletsky A.V."/>
            <person name="Karnachuk O.V."/>
            <person name="Ravin N.V."/>
        </authorList>
    </citation>
    <scope>NUCLEOTIDE SEQUENCE [LARGE SCALE GENOMIC DNA]</scope>
    <source>
        <strain evidence="1">BY38</strain>
    </source>
</reference>
<dbReference type="EMBL" id="QUAH01000001">
    <property type="protein sequence ID" value="RFT17104.1"/>
    <property type="molecule type" value="Genomic_DNA"/>
</dbReference>